<proteinExistence type="predicted"/>
<dbReference type="InterPro" id="IPR050312">
    <property type="entry name" value="IolE/XylAMocC-like"/>
</dbReference>
<feature type="domain" description="Xylose isomerase-like TIM barrel" evidence="1">
    <location>
        <begin position="21"/>
        <end position="236"/>
    </location>
</feature>
<dbReference type="InterPro" id="IPR036237">
    <property type="entry name" value="Xyl_isomerase-like_sf"/>
</dbReference>
<sequence>MAYQLGYCALRWINPELEPALEALKKSGWDGWECRLPLNWLGTPNRIRRICNNTGMPLKILVANGPPTDRGQENIEINRRRIDFAAEIEVDCFMFMTGPRPQGIVTRDELKSAAEAAEDWAEYAEQYQLELSFHIHSGHIVDSLEEWRTYMSYSNKAKLCIDVSHAAYWDFDPVESIREFRDQLNYVHLQDWKGPMHFEDGKDKRAWCPVGEGNACDFPAILSVLQEINYDRWVTAVPGIPNPGREDAISMAQESKSMHGYMRSIGY</sequence>
<dbReference type="Proteomes" id="UP000247465">
    <property type="component" value="Chromosome"/>
</dbReference>
<dbReference type="KEGG" id="mtar:DF168_00665"/>
<dbReference type="AlphaFoldDB" id="A0A2Z4ADL0"/>
<gene>
    <name evidence="2" type="primary">iolE_2</name>
    <name evidence="2" type="ORF">DF168_00665</name>
</gene>
<reference evidence="2 3" key="1">
    <citation type="submission" date="2018-06" db="EMBL/GenBank/DDBJ databases">
        <title>Draft Genome Sequence of a Novel Marine Bacterium Related to the Verrucomicrobia.</title>
        <authorList>
            <person name="Vosseberg J."/>
            <person name="Martijn J."/>
            <person name="Ettema T.J.G."/>
        </authorList>
    </citation>
    <scope>NUCLEOTIDE SEQUENCE [LARGE SCALE GENOMIC DNA]</scope>
    <source>
        <strain evidence="2">TARA_B100001123</strain>
    </source>
</reference>
<accession>A0A2Z4ADL0</accession>
<dbReference type="GO" id="GO:0050114">
    <property type="term" value="F:myo-inosose-2 dehydratase activity"/>
    <property type="evidence" value="ECO:0007669"/>
    <property type="project" value="UniProtKB-EC"/>
</dbReference>
<evidence type="ECO:0000313" key="3">
    <source>
        <dbReference type="Proteomes" id="UP000247465"/>
    </source>
</evidence>
<dbReference type="InterPro" id="IPR013022">
    <property type="entry name" value="Xyl_isomerase-like_TIM-brl"/>
</dbReference>
<dbReference type="SUPFAM" id="SSF51658">
    <property type="entry name" value="Xylose isomerase-like"/>
    <property type="match status" value="1"/>
</dbReference>
<dbReference type="EMBL" id="CP029803">
    <property type="protein sequence ID" value="AWT59475.1"/>
    <property type="molecule type" value="Genomic_DNA"/>
</dbReference>
<dbReference type="Pfam" id="PF01261">
    <property type="entry name" value="AP_endonuc_2"/>
    <property type="match status" value="1"/>
</dbReference>
<dbReference type="Gene3D" id="3.20.20.150">
    <property type="entry name" value="Divalent-metal-dependent TIM barrel enzymes"/>
    <property type="match status" value="1"/>
</dbReference>
<dbReference type="PANTHER" id="PTHR12110:SF41">
    <property type="entry name" value="INOSOSE DEHYDRATASE"/>
    <property type="match status" value="1"/>
</dbReference>
<evidence type="ECO:0000259" key="1">
    <source>
        <dbReference type="Pfam" id="PF01261"/>
    </source>
</evidence>
<protein>
    <submittedName>
        <fullName evidence="2">Inosose dehydratase</fullName>
        <ecNumber evidence="2">4.2.1.44</ecNumber>
    </submittedName>
</protein>
<organism evidence="2 3">
    <name type="scientific">Candidatus Moanibacter tarae</name>
    <dbReference type="NCBI Taxonomy" id="2200854"/>
    <lineage>
        <taxon>Bacteria</taxon>
        <taxon>Pseudomonadati</taxon>
        <taxon>Verrucomicrobiota</taxon>
        <taxon>Opitutia</taxon>
        <taxon>Puniceicoccales</taxon>
        <taxon>Puniceicoccales incertae sedis</taxon>
        <taxon>Candidatus Moanibacter</taxon>
    </lineage>
</organism>
<evidence type="ECO:0000313" key="2">
    <source>
        <dbReference type="EMBL" id="AWT59475.1"/>
    </source>
</evidence>
<dbReference type="PANTHER" id="PTHR12110">
    <property type="entry name" value="HYDROXYPYRUVATE ISOMERASE"/>
    <property type="match status" value="1"/>
</dbReference>
<name>A0A2Z4ADL0_9BACT</name>
<dbReference type="EC" id="4.2.1.44" evidence="2"/>
<keyword evidence="2" id="KW-0456">Lyase</keyword>